<dbReference type="Pfam" id="PF01395">
    <property type="entry name" value="PBP_GOBP"/>
    <property type="match status" value="1"/>
</dbReference>
<evidence type="ECO:0000313" key="2">
    <source>
        <dbReference type="RefSeq" id="XP_028150453.1"/>
    </source>
</evidence>
<dbReference type="SUPFAM" id="SSF47565">
    <property type="entry name" value="Insect pheromone/odorant-binding proteins"/>
    <property type="match status" value="1"/>
</dbReference>
<dbReference type="GO" id="GO:0005549">
    <property type="term" value="F:odorant binding"/>
    <property type="evidence" value="ECO:0007669"/>
    <property type="project" value="InterPro"/>
</dbReference>
<dbReference type="CDD" id="cd23992">
    <property type="entry name" value="PBP_GOBP"/>
    <property type="match status" value="1"/>
</dbReference>
<sequence length="124" mass="13599">MKSFVVLLVICAEAWAGDKFLDLAQAVKECGAGPGGANELKESLDLQKDGATIFCVLNKSGLINENGDMIESNVREIYKNVYGSEKELDTVILKCGTKNGKTREEAAFNYFICYQTLPPETKKP</sequence>
<dbReference type="AlphaFoldDB" id="A0A6P7GYE2"/>
<accession>A0A6P7GYE2</accession>
<feature type="chain" id="PRO_5027878495" evidence="1">
    <location>
        <begin position="17"/>
        <end position="124"/>
    </location>
</feature>
<dbReference type="InParanoid" id="A0A6P7GYE2"/>
<evidence type="ECO:0000256" key="1">
    <source>
        <dbReference type="SAM" id="SignalP"/>
    </source>
</evidence>
<name>A0A6P7GYE2_DIAVI</name>
<dbReference type="SMART" id="SM00708">
    <property type="entry name" value="PhBP"/>
    <property type="match status" value="1"/>
</dbReference>
<reference evidence="2" key="1">
    <citation type="submission" date="2025-08" db="UniProtKB">
        <authorList>
            <consortium name="RefSeq"/>
        </authorList>
    </citation>
    <scope>IDENTIFICATION</scope>
    <source>
        <tissue evidence="2">Whole insect</tissue>
    </source>
</reference>
<keyword evidence="1" id="KW-0732">Signal</keyword>
<organism evidence="2">
    <name type="scientific">Diabrotica virgifera virgifera</name>
    <name type="common">western corn rootworm</name>
    <dbReference type="NCBI Taxonomy" id="50390"/>
    <lineage>
        <taxon>Eukaryota</taxon>
        <taxon>Metazoa</taxon>
        <taxon>Ecdysozoa</taxon>
        <taxon>Arthropoda</taxon>
        <taxon>Hexapoda</taxon>
        <taxon>Insecta</taxon>
        <taxon>Pterygota</taxon>
        <taxon>Neoptera</taxon>
        <taxon>Endopterygota</taxon>
        <taxon>Coleoptera</taxon>
        <taxon>Polyphaga</taxon>
        <taxon>Cucujiformia</taxon>
        <taxon>Chrysomeloidea</taxon>
        <taxon>Chrysomelidae</taxon>
        <taxon>Galerucinae</taxon>
        <taxon>Diabroticina</taxon>
        <taxon>Diabroticites</taxon>
        <taxon>Diabrotica</taxon>
    </lineage>
</organism>
<dbReference type="InterPro" id="IPR006170">
    <property type="entry name" value="PBP/GOBP"/>
</dbReference>
<protein>
    <submittedName>
        <fullName evidence="2">Uncharacterized protein LOC114343811</fullName>
    </submittedName>
</protein>
<dbReference type="RefSeq" id="XP_028150453.1">
    <property type="nucleotide sequence ID" value="XM_028294652.1"/>
</dbReference>
<feature type="signal peptide" evidence="1">
    <location>
        <begin position="1"/>
        <end position="16"/>
    </location>
</feature>
<proteinExistence type="predicted"/>
<dbReference type="Gene3D" id="1.10.238.20">
    <property type="entry name" value="Pheromone/general odorant binding protein domain"/>
    <property type="match status" value="1"/>
</dbReference>
<dbReference type="InterPro" id="IPR036728">
    <property type="entry name" value="PBP_GOBP_sf"/>
</dbReference>
<gene>
    <name evidence="2" type="primary">LOC114343811</name>
</gene>